<dbReference type="EMBL" id="VSRR010010678">
    <property type="protein sequence ID" value="MPC52174.1"/>
    <property type="molecule type" value="Genomic_DNA"/>
</dbReference>
<dbReference type="Proteomes" id="UP000324222">
    <property type="component" value="Unassembled WGS sequence"/>
</dbReference>
<keyword evidence="2" id="KW-1185">Reference proteome</keyword>
<accession>A0A5B7G6I9</accession>
<comment type="caution">
    <text evidence="1">The sequence shown here is derived from an EMBL/GenBank/DDBJ whole genome shotgun (WGS) entry which is preliminary data.</text>
</comment>
<name>A0A5B7G6I9_PORTR</name>
<protein>
    <submittedName>
        <fullName evidence="1">Uncharacterized protein</fullName>
    </submittedName>
</protein>
<organism evidence="1 2">
    <name type="scientific">Portunus trituberculatus</name>
    <name type="common">Swimming crab</name>
    <name type="synonym">Neptunus trituberculatus</name>
    <dbReference type="NCBI Taxonomy" id="210409"/>
    <lineage>
        <taxon>Eukaryota</taxon>
        <taxon>Metazoa</taxon>
        <taxon>Ecdysozoa</taxon>
        <taxon>Arthropoda</taxon>
        <taxon>Crustacea</taxon>
        <taxon>Multicrustacea</taxon>
        <taxon>Malacostraca</taxon>
        <taxon>Eumalacostraca</taxon>
        <taxon>Eucarida</taxon>
        <taxon>Decapoda</taxon>
        <taxon>Pleocyemata</taxon>
        <taxon>Brachyura</taxon>
        <taxon>Eubrachyura</taxon>
        <taxon>Portunoidea</taxon>
        <taxon>Portunidae</taxon>
        <taxon>Portuninae</taxon>
        <taxon>Portunus</taxon>
    </lineage>
</organism>
<reference evidence="1 2" key="1">
    <citation type="submission" date="2019-05" db="EMBL/GenBank/DDBJ databases">
        <title>Another draft genome of Portunus trituberculatus and its Hox gene families provides insights of decapod evolution.</title>
        <authorList>
            <person name="Jeong J.-H."/>
            <person name="Song I."/>
            <person name="Kim S."/>
            <person name="Choi T."/>
            <person name="Kim D."/>
            <person name="Ryu S."/>
            <person name="Kim W."/>
        </authorList>
    </citation>
    <scope>NUCLEOTIDE SEQUENCE [LARGE SCALE GENOMIC DNA]</scope>
    <source>
        <tissue evidence="1">Muscle</tissue>
    </source>
</reference>
<proteinExistence type="predicted"/>
<evidence type="ECO:0000313" key="2">
    <source>
        <dbReference type="Proteomes" id="UP000324222"/>
    </source>
</evidence>
<gene>
    <name evidence="1" type="ORF">E2C01_046035</name>
</gene>
<evidence type="ECO:0000313" key="1">
    <source>
        <dbReference type="EMBL" id="MPC52174.1"/>
    </source>
</evidence>
<sequence>MTSSSVTGGSGEWRRMCRASPRHHTTPYSRGVIHSSLGDVIFSGAAEAAAVPFISCTMPGGGWCPCMAECNTADISFSLLAMHEFPSWCSAIIVPSMHSLYHHRSSPAPHLPFTSRPMQSVHPSVVALHI</sequence>
<dbReference type="AlphaFoldDB" id="A0A5B7G6I9"/>